<evidence type="ECO:0000313" key="1">
    <source>
        <dbReference type="EMBL" id="MBW0534622.1"/>
    </source>
</evidence>
<dbReference type="InterPro" id="IPR043502">
    <property type="entry name" value="DNA/RNA_pol_sf"/>
</dbReference>
<dbReference type="PANTHER" id="PTHR24559:SF444">
    <property type="entry name" value="REVERSE TRANSCRIPTASE DOMAIN-CONTAINING PROTEIN"/>
    <property type="match status" value="1"/>
</dbReference>
<dbReference type="Gene3D" id="3.10.10.10">
    <property type="entry name" value="HIV Type 1 Reverse Transcriptase, subunit A, domain 1"/>
    <property type="match status" value="1"/>
</dbReference>
<dbReference type="CDD" id="cd01647">
    <property type="entry name" value="RT_LTR"/>
    <property type="match status" value="1"/>
</dbReference>
<dbReference type="EMBL" id="AVOT02039531">
    <property type="protein sequence ID" value="MBW0534622.1"/>
    <property type="molecule type" value="Genomic_DNA"/>
</dbReference>
<reference evidence="1" key="1">
    <citation type="submission" date="2021-03" db="EMBL/GenBank/DDBJ databases">
        <title>Draft genome sequence of rust myrtle Austropuccinia psidii MF-1, a brazilian biotype.</title>
        <authorList>
            <person name="Quecine M.C."/>
            <person name="Pachon D.M.R."/>
            <person name="Bonatelli M.L."/>
            <person name="Correr F.H."/>
            <person name="Franceschini L.M."/>
            <person name="Leite T.F."/>
            <person name="Margarido G.R.A."/>
            <person name="Almeida C.A."/>
            <person name="Ferrarezi J.A."/>
            <person name="Labate C.A."/>
        </authorList>
    </citation>
    <scope>NUCLEOTIDE SEQUENCE</scope>
    <source>
        <strain evidence="1">MF-1</strain>
    </source>
</reference>
<dbReference type="SUPFAM" id="SSF56672">
    <property type="entry name" value="DNA/RNA polymerases"/>
    <property type="match status" value="1"/>
</dbReference>
<name>A0A9Q3FAQ6_9BASI</name>
<dbReference type="InterPro" id="IPR043128">
    <property type="entry name" value="Rev_trsase/Diguanyl_cyclase"/>
</dbReference>
<organism evidence="1 2">
    <name type="scientific">Austropuccinia psidii MF-1</name>
    <dbReference type="NCBI Taxonomy" id="1389203"/>
    <lineage>
        <taxon>Eukaryota</taxon>
        <taxon>Fungi</taxon>
        <taxon>Dikarya</taxon>
        <taxon>Basidiomycota</taxon>
        <taxon>Pucciniomycotina</taxon>
        <taxon>Pucciniomycetes</taxon>
        <taxon>Pucciniales</taxon>
        <taxon>Sphaerophragmiaceae</taxon>
        <taxon>Austropuccinia</taxon>
    </lineage>
</organism>
<sequence length="130" mass="14766">MIPQLIELVRERIRTGLYEKSTSSYTSAVFCVSKSNGKLRIVNDLQDLNKITIEYLGLPPHIEEFVDAFSGRAGYRLGDIMQGYDERELDISTRPLAKFETQIGRLQLTRLPQGVTNSEAANQSQMTWII</sequence>
<protein>
    <submittedName>
        <fullName evidence="1">Uncharacterized protein</fullName>
    </submittedName>
</protein>
<dbReference type="AlphaFoldDB" id="A0A9Q3FAQ6"/>
<keyword evidence="2" id="KW-1185">Reference proteome</keyword>
<dbReference type="Gene3D" id="3.30.70.270">
    <property type="match status" value="1"/>
</dbReference>
<proteinExistence type="predicted"/>
<dbReference type="InterPro" id="IPR053134">
    <property type="entry name" value="RNA-dir_DNA_polymerase"/>
</dbReference>
<gene>
    <name evidence="1" type="ORF">O181_074337</name>
</gene>
<evidence type="ECO:0000313" key="2">
    <source>
        <dbReference type="Proteomes" id="UP000765509"/>
    </source>
</evidence>
<accession>A0A9Q3FAQ6</accession>
<dbReference type="OrthoDB" id="5599163at2759"/>
<comment type="caution">
    <text evidence="1">The sequence shown here is derived from an EMBL/GenBank/DDBJ whole genome shotgun (WGS) entry which is preliminary data.</text>
</comment>
<dbReference type="PANTHER" id="PTHR24559">
    <property type="entry name" value="TRANSPOSON TY3-I GAG-POL POLYPROTEIN"/>
    <property type="match status" value="1"/>
</dbReference>
<dbReference type="Proteomes" id="UP000765509">
    <property type="component" value="Unassembled WGS sequence"/>
</dbReference>